<dbReference type="InterPro" id="IPR036612">
    <property type="entry name" value="KH_dom_type_1_sf"/>
</dbReference>
<dbReference type="PROSITE" id="PS50084">
    <property type="entry name" value="KH_TYPE_1"/>
    <property type="match status" value="1"/>
</dbReference>
<protein>
    <recommendedName>
        <fullName evidence="2">K Homology domain-containing protein</fullName>
    </recommendedName>
</protein>
<dbReference type="SUPFAM" id="SSF54791">
    <property type="entry name" value="Eukaryotic type KH-domain (KH-domain type I)"/>
    <property type="match status" value="1"/>
</dbReference>
<dbReference type="SMART" id="SM00322">
    <property type="entry name" value="KH"/>
    <property type="match status" value="1"/>
</dbReference>
<accession>A0A397A8T5</accession>
<comment type="caution">
    <text evidence="3">The sequence shown here is derived from an EMBL/GenBank/DDBJ whole genome shotgun (WGS) entry which is preliminary data.</text>
</comment>
<organism evidence="3 4">
    <name type="scientific">Aphanomyces astaci</name>
    <name type="common">Crayfish plague agent</name>
    <dbReference type="NCBI Taxonomy" id="112090"/>
    <lineage>
        <taxon>Eukaryota</taxon>
        <taxon>Sar</taxon>
        <taxon>Stramenopiles</taxon>
        <taxon>Oomycota</taxon>
        <taxon>Saprolegniomycetes</taxon>
        <taxon>Saprolegniales</taxon>
        <taxon>Verrucalvaceae</taxon>
        <taxon>Aphanomyces</taxon>
    </lineage>
</organism>
<dbReference type="CDD" id="cd00105">
    <property type="entry name" value="KH-I"/>
    <property type="match status" value="1"/>
</dbReference>
<dbReference type="GO" id="GO:0003723">
    <property type="term" value="F:RNA binding"/>
    <property type="evidence" value="ECO:0007669"/>
    <property type="project" value="UniProtKB-UniRule"/>
</dbReference>
<dbReference type="InterPro" id="IPR004087">
    <property type="entry name" value="KH_dom"/>
</dbReference>
<evidence type="ECO:0000313" key="3">
    <source>
        <dbReference type="EMBL" id="RHY04200.1"/>
    </source>
</evidence>
<dbReference type="AlphaFoldDB" id="A0A397A8T5"/>
<dbReference type="EMBL" id="QUSZ01006903">
    <property type="protein sequence ID" value="RHY04200.1"/>
    <property type="molecule type" value="Genomic_DNA"/>
</dbReference>
<sequence>MRSSQRFAPSAYASELTIEIPPGTAGSIIGIRGCNIRRIRESCRGLRSCKILSTDHAHLVGSKAAIEQAVGMIEELANATLKFKAHSRPNADGSCGVTFSVLVFAPSEYDILLTRPSPTARRHLERIGSKAQYPSYTYNTVNQESWPPPKDNADALAELSVFGSKKQCVTSGSLKPLGGYLKTVHDKYTGNNQLKNQYVVVSVGKTYFQPWQDIGEDSSMSLDEFMAQTPKMRHQFSTGGISTTHVEAAELWCSYNGYKQRELVQTMTLHIQNNELPARSISSRTQVTLTLPPGVPDWEAMTADDIASLELHFNTAPQQLGFVSMHTADESTLEMRLAFKACIAGELIVPDDLLEQVVAAWSFRKPGACLELDPSCNMKVDAVRFQATRVWANAHYTVAIDEVMQSWWGKSDDATFWTIQMASPAMEEVGWMDVTRDEFASEVLELADQGQSLLAAINNVEVFA</sequence>
<dbReference type="Pfam" id="PF00013">
    <property type="entry name" value="KH_1"/>
    <property type="match status" value="1"/>
</dbReference>
<dbReference type="VEuPathDB" id="FungiDB:H257_08638"/>
<evidence type="ECO:0000259" key="2">
    <source>
        <dbReference type="SMART" id="SM00322"/>
    </source>
</evidence>
<reference evidence="3 4" key="1">
    <citation type="submission" date="2018-08" db="EMBL/GenBank/DDBJ databases">
        <title>Aphanomyces genome sequencing and annotation.</title>
        <authorList>
            <person name="Minardi D."/>
            <person name="Oidtmann B."/>
            <person name="Van Der Giezen M."/>
            <person name="Studholme D.J."/>
        </authorList>
    </citation>
    <scope>NUCLEOTIDE SEQUENCE [LARGE SCALE GENOMIC DNA]</scope>
    <source>
        <strain evidence="3 4">Kv</strain>
    </source>
</reference>
<proteinExistence type="predicted"/>
<evidence type="ECO:0000313" key="4">
    <source>
        <dbReference type="Proteomes" id="UP000265427"/>
    </source>
</evidence>
<gene>
    <name evidence="3" type="ORF">DYB36_010371</name>
</gene>
<dbReference type="Gene3D" id="3.30.1370.10">
    <property type="entry name" value="K Homology domain, type 1"/>
    <property type="match status" value="1"/>
</dbReference>
<dbReference type="InterPro" id="IPR004088">
    <property type="entry name" value="KH_dom_type_1"/>
</dbReference>
<name>A0A397A8T5_APHAT</name>
<feature type="domain" description="K Homology" evidence="2">
    <location>
        <begin position="12"/>
        <end position="78"/>
    </location>
</feature>
<dbReference type="Proteomes" id="UP000265427">
    <property type="component" value="Unassembled WGS sequence"/>
</dbReference>
<evidence type="ECO:0000256" key="1">
    <source>
        <dbReference type="PROSITE-ProRule" id="PRU00117"/>
    </source>
</evidence>
<keyword evidence="1" id="KW-0694">RNA-binding</keyword>